<feature type="binding site" evidence="9">
    <location>
        <position position="334"/>
    </location>
    <ligand>
        <name>ATP</name>
        <dbReference type="ChEBI" id="CHEBI:30616"/>
    </ligand>
</feature>
<evidence type="ECO:0000256" key="3">
    <source>
        <dbReference type="ARBA" id="ARBA00022679"/>
    </source>
</evidence>
<feature type="region of interest" description="Disordered" evidence="10">
    <location>
        <begin position="10"/>
        <end position="77"/>
    </location>
</feature>
<evidence type="ECO:0000256" key="5">
    <source>
        <dbReference type="ARBA" id="ARBA00022777"/>
    </source>
</evidence>
<comment type="catalytic activity">
    <reaction evidence="7">
        <text>L-threonyl-[protein] + ATP = O-phospho-L-threonyl-[protein] + ADP + H(+)</text>
        <dbReference type="Rhea" id="RHEA:46608"/>
        <dbReference type="Rhea" id="RHEA-COMP:11060"/>
        <dbReference type="Rhea" id="RHEA-COMP:11605"/>
        <dbReference type="ChEBI" id="CHEBI:15378"/>
        <dbReference type="ChEBI" id="CHEBI:30013"/>
        <dbReference type="ChEBI" id="CHEBI:30616"/>
        <dbReference type="ChEBI" id="CHEBI:61977"/>
        <dbReference type="ChEBI" id="CHEBI:456216"/>
        <dbReference type="EC" id="2.7.11.11"/>
    </reaction>
</comment>
<feature type="domain" description="AGC-kinase C-terminal" evidence="12">
    <location>
        <begin position="560"/>
        <end position="615"/>
    </location>
</feature>
<dbReference type="AlphaFoldDB" id="A0A9W8E7Y9"/>
<feature type="domain" description="Protein kinase" evidence="11">
    <location>
        <begin position="305"/>
        <end position="559"/>
    </location>
</feature>
<dbReference type="InterPro" id="IPR000961">
    <property type="entry name" value="AGC-kinase_C"/>
</dbReference>
<dbReference type="EMBL" id="JANBQB010000613">
    <property type="protein sequence ID" value="KAJ1974749.1"/>
    <property type="molecule type" value="Genomic_DNA"/>
</dbReference>
<evidence type="ECO:0000256" key="7">
    <source>
        <dbReference type="ARBA" id="ARBA00047292"/>
    </source>
</evidence>
<accession>A0A9W8E7Y9</accession>
<evidence type="ECO:0000313" key="14">
    <source>
        <dbReference type="Proteomes" id="UP001151582"/>
    </source>
</evidence>
<feature type="compositionally biased region" description="Polar residues" evidence="10">
    <location>
        <begin position="64"/>
        <end position="77"/>
    </location>
</feature>
<feature type="compositionally biased region" description="Polar residues" evidence="10">
    <location>
        <begin position="238"/>
        <end position="249"/>
    </location>
</feature>
<dbReference type="PROSITE" id="PS51285">
    <property type="entry name" value="AGC_KINASE_CTER"/>
    <property type="match status" value="1"/>
</dbReference>
<evidence type="ECO:0000256" key="6">
    <source>
        <dbReference type="ARBA" id="ARBA00022840"/>
    </source>
</evidence>
<evidence type="ECO:0000256" key="1">
    <source>
        <dbReference type="ARBA" id="ARBA00012444"/>
    </source>
</evidence>
<evidence type="ECO:0000256" key="9">
    <source>
        <dbReference type="PROSITE-ProRule" id="PRU10141"/>
    </source>
</evidence>
<keyword evidence="3 13" id="KW-0808">Transferase</keyword>
<keyword evidence="6 9" id="KW-0067">ATP-binding</keyword>
<dbReference type="PROSITE" id="PS00108">
    <property type="entry name" value="PROTEIN_KINASE_ST"/>
    <property type="match status" value="1"/>
</dbReference>
<name>A0A9W8E7Y9_9FUNG</name>
<dbReference type="FunFam" id="1.10.510.10:FF:000005">
    <property type="entry name" value="cAMP-dependent protein kinase catalytic subunit alpha"/>
    <property type="match status" value="1"/>
</dbReference>
<proteinExistence type="predicted"/>
<dbReference type="InterPro" id="IPR011009">
    <property type="entry name" value="Kinase-like_dom_sf"/>
</dbReference>
<evidence type="ECO:0000256" key="8">
    <source>
        <dbReference type="ARBA" id="ARBA00047454"/>
    </source>
</evidence>
<protein>
    <recommendedName>
        <fullName evidence="1">cAMP-dependent protein kinase</fullName>
        <ecNumber evidence="1">2.7.11.11</ecNumber>
    </recommendedName>
</protein>
<dbReference type="InterPro" id="IPR008271">
    <property type="entry name" value="Ser/Thr_kinase_AS"/>
</dbReference>
<gene>
    <name evidence="13" type="primary">TPK2</name>
    <name evidence="13" type="ORF">H4R34_004603</name>
</gene>
<dbReference type="Pfam" id="PF00069">
    <property type="entry name" value="Pkinase"/>
    <property type="match status" value="1"/>
</dbReference>
<dbReference type="EC" id="2.7.11.11" evidence="1"/>
<evidence type="ECO:0000259" key="12">
    <source>
        <dbReference type="PROSITE" id="PS51285"/>
    </source>
</evidence>
<reference evidence="13" key="1">
    <citation type="submission" date="2022-07" db="EMBL/GenBank/DDBJ databases">
        <title>Phylogenomic reconstructions and comparative analyses of Kickxellomycotina fungi.</title>
        <authorList>
            <person name="Reynolds N.K."/>
            <person name="Stajich J.E."/>
            <person name="Barry K."/>
            <person name="Grigoriev I.V."/>
            <person name="Crous P."/>
            <person name="Smith M.E."/>
        </authorList>
    </citation>
    <scope>NUCLEOTIDE SEQUENCE</scope>
    <source>
        <strain evidence="13">RSA 567</strain>
    </source>
</reference>
<dbReference type="GO" id="GO:0005634">
    <property type="term" value="C:nucleus"/>
    <property type="evidence" value="ECO:0007669"/>
    <property type="project" value="TreeGrafter"/>
</dbReference>
<comment type="catalytic activity">
    <reaction evidence="8">
        <text>L-seryl-[protein] + ATP = O-phospho-L-seryl-[protein] + ADP + H(+)</text>
        <dbReference type="Rhea" id="RHEA:17989"/>
        <dbReference type="Rhea" id="RHEA-COMP:9863"/>
        <dbReference type="Rhea" id="RHEA-COMP:11604"/>
        <dbReference type="ChEBI" id="CHEBI:15378"/>
        <dbReference type="ChEBI" id="CHEBI:29999"/>
        <dbReference type="ChEBI" id="CHEBI:30616"/>
        <dbReference type="ChEBI" id="CHEBI:83421"/>
        <dbReference type="ChEBI" id="CHEBI:456216"/>
        <dbReference type="EC" id="2.7.11.11"/>
    </reaction>
</comment>
<dbReference type="Gene3D" id="1.10.510.10">
    <property type="entry name" value="Transferase(Phosphotransferase) domain 1"/>
    <property type="match status" value="1"/>
</dbReference>
<dbReference type="CDD" id="cd05580">
    <property type="entry name" value="STKc_PKA_like"/>
    <property type="match status" value="1"/>
</dbReference>
<dbReference type="PROSITE" id="PS00107">
    <property type="entry name" value="PROTEIN_KINASE_ATP"/>
    <property type="match status" value="1"/>
</dbReference>
<dbReference type="SMART" id="SM00133">
    <property type="entry name" value="S_TK_X"/>
    <property type="match status" value="1"/>
</dbReference>
<evidence type="ECO:0000256" key="4">
    <source>
        <dbReference type="ARBA" id="ARBA00022741"/>
    </source>
</evidence>
<dbReference type="InterPro" id="IPR000719">
    <property type="entry name" value="Prot_kinase_dom"/>
</dbReference>
<keyword evidence="14" id="KW-1185">Reference proteome</keyword>
<dbReference type="SUPFAM" id="SSF56112">
    <property type="entry name" value="Protein kinase-like (PK-like)"/>
    <property type="match status" value="1"/>
</dbReference>
<evidence type="ECO:0000313" key="13">
    <source>
        <dbReference type="EMBL" id="KAJ1974749.1"/>
    </source>
</evidence>
<dbReference type="GO" id="GO:0005952">
    <property type="term" value="C:cAMP-dependent protein kinase complex"/>
    <property type="evidence" value="ECO:0007669"/>
    <property type="project" value="TreeGrafter"/>
</dbReference>
<organism evidence="13 14">
    <name type="scientific">Dimargaris verticillata</name>
    <dbReference type="NCBI Taxonomy" id="2761393"/>
    <lineage>
        <taxon>Eukaryota</taxon>
        <taxon>Fungi</taxon>
        <taxon>Fungi incertae sedis</taxon>
        <taxon>Zoopagomycota</taxon>
        <taxon>Kickxellomycotina</taxon>
        <taxon>Dimargaritomycetes</taxon>
        <taxon>Dimargaritales</taxon>
        <taxon>Dimargaritaceae</taxon>
        <taxon>Dimargaris</taxon>
    </lineage>
</organism>
<keyword evidence="4 9" id="KW-0547">Nucleotide-binding</keyword>
<dbReference type="Proteomes" id="UP001151582">
    <property type="component" value="Unassembled WGS sequence"/>
</dbReference>
<comment type="caution">
    <text evidence="13">The sequence shown here is derived from an EMBL/GenBank/DDBJ whole genome shotgun (WGS) entry which is preliminary data.</text>
</comment>
<dbReference type="PROSITE" id="PS50011">
    <property type="entry name" value="PROTEIN_KINASE_DOM"/>
    <property type="match status" value="1"/>
</dbReference>
<feature type="compositionally biased region" description="Polar residues" evidence="10">
    <location>
        <begin position="257"/>
        <end position="276"/>
    </location>
</feature>
<dbReference type="GO" id="GO:0004691">
    <property type="term" value="F:cAMP-dependent protein kinase activity"/>
    <property type="evidence" value="ECO:0007669"/>
    <property type="project" value="UniProtKB-EC"/>
</dbReference>
<sequence>MAFINRIIEKTTQKAGQLGHKSPASAQSPRPHGDISYPLQDPPAFSTPHSDDMHVGGYTAPPSAYNSDPGTPVSPTDIQAMHTLVPGSERGTAPTATAGISYPYATAKTMSHPVHANLLPTPSPHPISGPGSAFAGPTSMPVGAHSMVDAGTIARPPPMATSPAAGFRPVVDMFPASSSQAGSAVHAGMELGYSNNPPRHHPYSTPSTTAMSGYTTPIPAAGMHTPPYPPAHPLTHPSHIQTNSGTPKVTATAYHSPPSSDTGNSELRPSEIQGQQIPRDPHGNALPPQARQDEANRSHVGLTDFTIHRTLGTGSFGRVRLVQYKRSKQFFAMKVLKKTEVVRAKQVEHVNNERDILGVCSSPFLVSLLGSFQDNVNLYMVMEYVVGGELFTYLRKYQRFPPQVAKFYSGEVILAFEYLHSFDIIYRDLKPENVLIDQRGHIKLTDFGFAKYVPDITWTLCGTPDYLAPEIIQSKGYGKAVDWYSLGVLIFEMLAGYPPFYDEDHFKLYEKILAGRINWPSYFDPLAKDLVKRLLTADLSKRFGNLKGGSRDIKSHKWLMEIDWTKLLNRQIPAPLIPHVSHTGDASNFDVYPEPAEVYGNYSADDPYRVKFPHF</sequence>
<feature type="region of interest" description="Disordered" evidence="10">
    <location>
        <begin position="218"/>
        <end position="299"/>
    </location>
</feature>
<keyword evidence="5 13" id="KW-0418">Kinase</keyword>
<evidence type="ECO:0000259" key="11">
    <source>
        <dbReference type="PROSITE" id="PS50011"/>
    </source>
</evidence>
<dbReference type="FunFam" id="3.30.200.20:FF:000005">
    <property type="entry name" value="cAMP-dependent protein kinase catalytic subunit"/>
    <property type="match status" value="1"/>
</dbReference>
<evidence type="ECO:0000256" key="10">
    <source>
        <dbReference type="SAM" id="MobiDB-lite"/>
    </source>
</evidence>
<dbReference type="PANTHER" id="PTHR24353:SF153">
    <property type="entry name" value="CAMP-DEPENDENT PROTEIN KINASE CATALYTIC SUBUNIT 1"/>
    <property type="match status" value="1"/>
</dbReference>
<dbReference type="SMART" id="SM00220">
    <property type="entry name" value="S_TKc"/>
    <property type="match status" value="1"/>
</dbReference>
<dbReference type="PANTHER" id="PTHR24353">
    <property type="entry name" value="CYCLIC NUCLEOTIDE-DEPENDENT PROTEIN KINASE"/>
    <property type="match status" value="1"/>
</dbReference>
<keyword evidence="2" id="KW-0723">Serine/threonine-protein kinase</keyword>
<dbReference type="OrthoDB" id="63267at2759"/>
<dbReference type="Gene3D" id="3.30.200.20">
    <property type="entry name" value="Phosphorylase Kinase, domain 1"/>
    <property type="match status" value="1"/>
</dbReference>
<dbReference type="GO" id="GO:0005829">
    <property type="term" value="C:cytosol"/>
    <property type="evidence" value="ECO:0007669"/>
    <property type="project" value="TreeGrafter"/>
</dbReference>
<evidence type="ECO:0000256" key="2">
    <source>
        <dbReference type="ARBA" id="ARBA00022527"/>
    </source>
</evidence>
<dbReference type="GO" id="GO:0005524">
    <property type="term" value="F:ATP binding"/>
    <property type="evidence" value="ECO:0007669"/>
    <property type="project" value="UniProtKB-UniRule"/>
</dbReference>
<dbReference type="InterPro" id="IPR017441">
    <property type="entry name" value="Protein_kinase_ATP_BS"/>
</dbReference>